<evidence type="ECO:0000313" key="2">
    <source>
        <dbReference type="EMBL" id="MVQ38220.1"/>
    </source>
</evidence>
<dbReference type="InterPro" id="IPR004843">
    <property type="entry name" value="Calcineurin-like_PHP"/>
</dbReference>
<feature type="domain" description="Calcineurin-like phosphoesterase" evidence="1">
    <location>
        <begin position="140"/>
        <end position="353"/>
    </location>
</feature>
<dbReference type="PANTHER" id="PTHR43143:SF1">
    <property type="entry name" value="SERINE_THREONINE-PROTEIN PHOSPHATASE CPPED1"/>
    <property type="match status" value="1"/>
</dbReference>
<evidence type="ECO:0000313" key="3">
    <source>
        <dbReference type="Proteomes" id="UP000467637"/>
    </source>
</evidence>
<comment type="caution">
    <text evidence="2">The sequence shown here is derived from an EMBL/GenBank/DDBJ whole genome shotgun (WGS) entry which is preliminary data.</text>
</comment>
<gene>
    <name evidence="2" type="ORF">GON05_26700</name>
</gene>
<dbReference type="Pfam" id="PF00149">
    <property type="entry name" value="Metallophos"/>
    <property type="match status" value="1"/>
</dbReference>
<dbReference type="InterPro" id="IPR029052">
    <property type="entry name" value="Metallo-depent_PP-like"/>
</dbReference>
<dbReference type="SUPFAM" id="SSF56300">
    <property type="entry name" value="Metallo-dependent phosphatases"/>
    <property type="match status" value="1"/>
</dbReference>
<organism evidence="2 3">
    <name type="scientific">Paenibacillus anseongense</name>
    <dbReference type="NCBI Taxonomy" id="2682845"/>
    <lineage>
        <taxon>Bacteria</taxon>
        <taxon>Bacillati</taxon>
        <taxon>Bacillota</taxon>
        <taxon>Bacilli</taxon>
        <taxon>Bacillales</taxon>
        <taxon>Paenibacillaceae</taxon>
        <taxon>Paenibacillus</taxon>
    </lineage>
</organism>
<proteinExistence type="predicted"/>
<evidence type="ECO:0000259" key="1">
    <source>
        <dbReference type="Pfam" id="PF00149"/>
    </source>
</evidence>
<dbReference type="EMBL" id="WSEM01000023">
    <property type="protein sequence ID" value="MVQ38220.1"/>
    <property type="molecule type" value="Genomic_DNA"/>
</dbReference>
<dbReference type="InterPro" id="IPR051918">
    <property type="entry name" value="STPP_CPPED1"/>
</dbReference>
<dbReference type="PANTHER" id="PTHR43143">
    <property type="entry name" value="METALLOPHOSPHOESTERASE, CALCINEURIN SUPERFAMILY"/>
    <property type="match status" value="1"/>
</dbReference>
<name>A0ABW9UK22_9BACL</name>
<protein>
    <recommendedName>
        <fullName evidence="1">Calcineurin-like phosphoesterase domain-containing protein</fullName>
    </recommendedName>
</protein>
<dbReference type="Proteomes" id="UP000467637">
    <property type="component" value="Unassembled WGS sequence"/>
</dbReference>
<reference evidence="2 3" key="1">
    <citation type="submission" date="2019-12" db="EMBL/GenBank/DDBJ databases">
        <authorList>
            <person name="Huq M.A."/>
        </authorList>
    </citation>
    <scope>NUCLEOTIDE SEQUENCE [LARGE SCALE GENOMIC DNA]</scope>
    <source>
        <strain evidence="2 3">MAH-34</strain>
    </source>
</reference>
<dbReference type="Gene3D" id="3.60.21.10">
    <property type="match status" value="1"/>
</dbReference>
<sequence>MSSSIRSAICTKIGRLSSIVKPISSPPHWLVTHVINHTTKGLHCQQALLILGTLSNINPLQTGNTTRNKLSFNYSMKGNPPMFLSKIRLTFAALLLVSTPVTAYGAESRTQDAQRTSYLAENQINEAPSALQGAPLFSFSVLSDTHIVNTDQVSQLLLSRALADHHKLRPESKLLVLNGDLTGGTEGDYRSLVGLLSSQPHAPVHATMGNHDYYGVWRTPEGGMDTLKMNPAWSSKQAIALFDRVWGYDKPYHELIVEGYRFLFLSGEAYRDVNASYKEDAFLSAEQLAWLRDRLAVAGTADAGKPVFVFLHQPLPQTLDGTDRELGVVQHQELRALLDEHPNVILFSGHTHWNLETTNQVKQLKFLAASSASIREVWNAQNEPETIGVSQSLIVDVYKDRVVIMRREHTTKRWIEPSIAKGYDVK</sequence>
<keyword evidence="3" id="KW-1185">Reference proteome</keyword>
<accession>A0ABW9UK22</accession>